<evidence type="ECO:0000313" key="2">
    <source>
        <dbReference type="Proteomes" id="UP001230504"/>
    </source>
</evidence>
<sequence>MCLAERDISDRRDRDNVVRSVPHTVASLKELAGWCDGMTLFLPPTTRIRSLGCEREGGQNAPLERPRHVATRPALKLRFPAAWTSNGCFPLVETSGHRPKTASGRKLWQMEKSRSRPVCLDDSFSNAGAPPRTKGYFLSSRSVATSIDDSRVSTLANLHETSAQA</sequence>
<protein>
    <submittedName>
        <fullName evidence="1">Uncharacterized protein</fullName>
    </submittedName>
</protein>
<dbReference type="EMBL" id="JAHLJV010000035">
    <property type="protein sequence ID" value="KAK1589871.1"/>
    <property type="molecule type" value="Genomic_DNA"/>
</dbReference>
<dbReference type="AlphaFoldDB" id="A0AAD8PXF2"/>
<organism evidence="1 2">
    <name type="scientific">Colletotrichum navitas</name>
    <dbReference type="NCBI Taxonomy" id="681940"/>
    <lineage>
        <taxon>Eukaryota</taxon>
        <taxon>Fungi</taxon>
        <taxon>Dikarya</taxon>
        <taxon>Ascomycota</taxon>
        <taxon>Pezizomycotina</taxon>
        <taxon>Sordariomycetes</taxon>
        <taxon>Hypocreomycetidae</taxon>
        <taxon>Glomerellales</taxon>
        <taxon>Glomerellaceae</taxon>
        <taxon>Colletotrichum</taxon>
        <taxon>Colletotrichum graminicola species complex</taxon>
    </lineage>
</organism>
<gene>
    <name evidence="1" type="ORF">LY79DRAFT_230153</name>
</gene>
<evidence type="ECO:0000313" key="1">
    <source>
        <dbReference type="EMBL" id="KAK1589871.1"/>
    </source>
</evidence>
<reference evidence="1" key="1">
    <citation type="submission" date="2021-06" db="EMBL/GenBank/DDBJ databases">
        <title>Comparative genomics, transcriptomics and evolutionary studies reveal genomic signatures of adaptation to plant cell wall in hemibiotrophic fungi.</title>
        <authorList>
            <consortium name="DOE Joint Genome Institute"/>
            <person name="Baroncelli R."/>
            <person name="Diaz J.F."/>
            <person name="Benocci T."/>
            <person name="Peng M."/>
            <person name="Battaglia E."/>
            <person name="Haridas S."/>
            <person name="Andreopoulos W."/>
            <person name="Labutti K."/>
            <person name="Pangilinan J."/>
            <person name="Floch G.L."/>
            <person name="Makela M.R."/>
            <person name="Henrissat B."/>
            <person name="Grigoriev I.V."/>
            <person name="Crouch J.A."/>
            <person name="De Vries R.P."/>
            <person name="Sukno S.A."/>
            <person name="Thon M.R."/>
        </authorList>
    </citation>
    <scope>NUCLEOTIDE SEQUENCE</scope>
    <source>
        <strain evidence="1">CBS 125086</strain>
    </source>
</reference>
<dbReference type="Proteomes" id="UP001230504">
    <property type="component" value="Unassembled WGS sequence"/>
</dbReference>
<name>A0AAD8PXF2_9PEZI</name>
<proteinExistence type="predicted"/>
<keyword evidence="2" id="KW-1185">Reference proteome</keyword>
<comment type="caution">
    <text evidence="1">The sequence shown here is derived from an EMBL/GenBank/DDBJ whole genome shotgun (WGS) entry which is preliminary data.</text>
</comment>
<dbReference type="RefSeq" id="XP_060413404.1">
    <property type="nucleotide sequence ID" value="XM_060551672.1"/>
</dbReference>
<accession>A0AAD8PXF2</accession>
<dbReference type="GeneID" id="85435912"/>